<dbReference type="NCBIfam" id="TIGR01414">
    <property type="entry name" value="autotrans_barl"/>
    <property type="match status" value="1"/>
</dbReference>
<dbReference type="InterPro" id="IPR005546">
    <property type="entry name" value="Autotransporte_beta"/>
</dbReference>
<dbReference type="SMART" id="SM00869">
    <property type="entry name" value="Autotransporter"/>
    <property type="match status" value="1"/>
</dbReference>
<keyword evidence="1" id="KW-0175">Coiled coil</keyword>
<feature type="domain" description="Autotransporter" evidence="3">
    <location>
        <begin position="298"/>
        <end position="583"/>
    </location>
</feature>
<dbReference type="PROSITE" id="PS51208">
    <property type="entry name" value="AUTOTRANSPORTER"/>
    <property type="match status" value="1"/>
</dbReference>
<gene>
    <name evidence="4" type="ORF">LC20_00871</name>
</gene>
<dbReference type="EMBL" id="CP007448">
    <property type="protein sequence ID" value="AHM72127.2"/>
    <property type="molecule type" value="Genomic_DNA"/>
</dbReference>
<dbReference type="AlphaFoldDB" id="A0A7U4GD04"/>
<evidence type="ECO:0000259" key="3">
    <source>
        <dbReference type="PROSITE" id="PS51208"/>
    </source>
</evidence>
<organism evidence="4 5">
    <name type="scientific">Yersinia enterocolitica LC20</name>
    <dbReference type="NCBI Taxonomy" id="1443113"/>
    <lineage>
        <taxon>Bacteria</taxon>
        <taxon>Pseudomonadati</taxon>
        <taxon>Pseudomonadota</taxon>
        <taxon>Gammaproteobacteria</taxon>
        <taxon>Enterobacterales</taxon>
        <taxon>Yersiniaceae</taxon>
        <taxon>Yersinia</taxon>
    </lineage>
</organism>
<dbReference type="Pfam" id="PF03797">
    <property type="entry name" value="Autotransporter"/>
    <property type="match status" value="1"/>
</dbReference>
<reference evidence="4 5" key="1">
    <citation type="submission" date="2017-11" db="EMBL/GenBank/DDBJ databases">
        <title>The complete genome sequence and comparative genome analysis of Yersinia enterocolitica strain LC20.</title>
        <authorList>
            <person name="Shi G."/>
            <person name="Su M."/>
            <person name="Liang J."/>
            <person name="Gu W."/>
            <person name="Xiao Y."/>
            <person name="Zhang Z."/>
            <person name="Qiu H."/>
            <person name="Duan R."/>
            <person name="Zhang Z."/>
            <person name="Li Y."/>
            <person name="Zhang X."/>
            <person name="Ling Y."/>
            <person name="Song L."/>
            <person name="Chen M."/>
            <person name="Zhao Y."/>
            <person name="Wu J."/>
            <person name="Jing H."/>
            <person name="Xiao J."/>
            <person name="Wang X."/>
        </authorList>
    </citation>
    <scope>NUCLEOTIDE SEQUENCE [LARGE SCALE GENOMIC DNA]</scope>
    <source>
        <strain evidence="4 5">LC20</strain>
    </source>
</reference>
<sequence length="583" mass="65839">MYISNMIQSKYRILARNIFSNHVKYQLSPCATAIGALLLVCSNTVAWANAETGGKPETPQSKELRLQQQLQEMRQHRQYLLDDLIEVEKKEHQLQSSQSLMGQREERVQELKQLQEQREYLDRQFSQHQTDLQQVEQQIKQDAPQLWDVLQRESRIQLYNAELHNIRQQLKQQPEQKLQLEKREADTLKRIENTNNKIQEIKKQWQEQTDSTAENTPAVGPVAEPKAKSAVQTKVASKSPSRSKKKALAPAPKPAIIISHNPQAGNYLANQAAAQQMFMADDLHHRQREIRYIDPITGEQKVSSMWLNTSAAKSRFNSGNSQLQTKSHRYAIQLGGTLSQWSSGADDLGTLGITTGLGKSTNRSHSSATQHQAQGSVDGYNLGLYHIWYADNQTRLGPYIDLLTQYGWFNNQVKAHHVISGANYKSYVFTGALETGYKVQLVETADSRLLIQPKAKVSWQRMSGMQYKEATGTQIMIEESHAVATKLGIRTALELDIATLSSTKTLQLSPSFEANWIHNSDNKGVWFGTTNIKPQGNSNIADLKLGIEANIDSHLRLWTHLGHQLGGSRYSDTQATLGANYRF</sequence>
<evidence type="ECO:0000256" key="2">
    <source>
        <dbReference type="SAM" id="MobiDB-lite"/>
    </source>
</evidence>
<dbReference type="KEGG" id="yel:LC20_00871"/>
<dbReference type="PANTHER" id="PTHR12338">
    <property type="entry name" value="AUTOTRANSPORTER"/>
    <property type="match status" value="1"/>
</dbReference>
<evidence type="ECO:0000313" key="5">
    <source>
        <dbReference type="Proteomes" id="UP000230961"/>
    </source>
</evidence>
<dbReference type="PANTHER" id="PTHR12338:SF5">
    <property type="entry name" value="ANTIGEN 43-RELATED"/>
    <property type="match status" value="1"/>
</dbReference>
<accession>A0A7U4GD04</accession>
<proteinExistence type="predicted"/>
<dbReference type="Proteomes" id="UP000230961">
    <property type="component" value="Chromosome"/>
</dbReference>
<dbReference type="InterPro" id="IPR050909">
    <property type="entry name" value="Bact_Autotransporter_VF"/>
</dbReference>
<feature type="coiled-coil region" evidence="1">
    <location>
        <begin position="97"/>
        <end position="131"/>
    </location>
</feature>
<dbReference type="Gene3D" id="2.40.128.130">
    <property type="entry name" value="Autotransporter beta-domain"/>
    <property type="match status" value="1"/>
</dbReference>
<evidence type="ECO:0000256" key="1">
    <source>
        <dbReference type="SAM" id="Coils"/>
    </source>
</evidence>
<dbReference type="InterPro" id="IPR036709">
    <property type="entry name" value="Autotransporte_beta_dom_sf"/>
</dbReference>
<name>A0A7U4GD04_YEREN</name>
<dbReference type="SUPFAM" id="SSF103515">
    <property type="entry name" value="Autotransporter"/>
    <property type="match status" value="1"/>
</dbReference>
<dbReference type="InterPro" id="IPR006315">
    <property type="entry name" value="OM_autotransptr_brl_dom"/>
</dbReference>
<evidence type="ECO:0000313" key="4">
    <source>
        <dbReference type="EMBL" id="AHM72127.2"/>
    </source>
</evidence>
<feature type="region of interest" description="Disordered" evidence="2">
    <location>
        <begin position="204"/>
        <end position="252"/>
    </location>
</feature>
<protein>
    <submittedName>
        <fullName evidence="4">Autotransporter outer membrane beta-barrel domain-containing protein</fullName>
    </submittedName>
</protein>
<dbReference type="GO" id="GO:0019867">
    <property type="term" value="C:outer membrane"/>
    <property type="evidence" value="ECO:0007669"/>
    <property type="project" value="InterPro"/>
</dbReference>